<proteinExistence type="predicted"/>
<sequence length="101" mass="10647">MNGTTQTDPLASLGAHLGARGLKVELTAQGLKVTNKAVPGCCDHVPHPSVMITCRRRLDDGARMWFVTSWGEPIAEAGKITDAAVAVCHLLKSPATAGDQR</sequence>
<accession>A0A4R5BNQ4</accession>
<protein>
    <submittedName>
        <fullName evidence="1">Uncharacterized protein</fullName>
    </submittedName>
</protein>
<dbReference type="RefSeq" id="WP_131894249.1">
    <property type="nucleotide sequence ID" value="NZ_SMKU01000077.1"/>
</dbReference>
<reference evidence="1 2" key="1">
    <citation type="submission" date="2019-03" db="EMBL/GenBank/DDBJ databases">
        <title>Draft genome sequences of novel Actinobacteria.</title>
        <authorList>
            <person name="Sahin N."/>
            <person name="Ay H."/>
            <person name="Saygin H."/>
        </authorList>
    </citation>
    <scope>NUCLEOTIDE SEQUENCE [LARGE SCALE GENOMIC DNA]</scope>
    <source>
        <strain evidence="1 2">H3C3</strain>
    </source>
</reference>
<organism evidence="1 2">
    <name type="scientific">Actinomadura rubrisoli</name>
    <dbReference type="NCBI Taxonomy" id="2530368"/>
    <lineage>
        <taxon>Bacteria</taxon>
        <taxon>Bacillati</taxon>
        <taxon>Actinomycetota</taxon>
        <taxon>Actinomycetes</taxon>
        <taxon>Streptosporangiales</taxon>
        <taxon>Thermomonosporaceae</taxon>
        <taxon>Actinomadura</taxon>
    </lineage>
</organism>
<evidence type="ECO:0000313" key="2">
    <source>
        <dbReference type="Proteomes" id="UP000294513"/>
    </source>
</evidence>
<evidence type="ECO:0000313" key="1">
    <source>
        <dbReference type="EMBL" id="TDD86800.1"/>
    </source>
</evidence>
<keyword evidence="2" id="KW-1185">Reference proteome</keyword>
<gene>
    <name evidence="1" type="ORF">E1298_16860</name>
</gene>
<comment type="caution">
    <text evidence="1">The sequence shown here is derived from an EMBL/GenBank/DDBJ whole genome shotgun (WGS) entry which is preliminary data.</text>
</comment>
<dbReference type="AlphaFoldDB" id="A0A4R5BNQ4"/>
<dbReference type="OrthoDB" id="3478678at2"/>
<dbReference type="Proteomes" id="UP000294513">
    <property type="component" value="Unassembled WGS sequence"/>
</dbReference>
<dbReference type="EMBL" id="SMKU01000077">
    <property type="protein sequence ID" value="TDD86800.1"/>
    <property type="molecule type" value="Genomic_DNA"/>
</dbReference>
<name>A0A4R5BNQ4_9ACTN</name>